<feature type="region of interest" description="Disordered" evidence="4">
    <location>
        <begin position="154"/>
        <end position="182"/>
    </location>
</feature>
<evidence type="ECO:0000256" key="3">
    <source>
        <dbReference type="ARBA" id="ARBA00022833"/>
    </source>
</evidence>
<proteinExistence type="predicted"/>
<dbReference type="AlphaFoldDB" id="A0A8C3BB34"/>
<dbReference type="Gene3D" id="3.30.40.10">
    <property type="entry name" value="Zinc/RING finger domain, C3HC4 (zinc finger)"/>
    <property type="match status" value="1"/>
</dbReference>
<reference evidence="6" key="2">
    <citation type="submission" date="2025-08" db="UniProtKB">
        <authorList>
            <consortium name="Ensembl"/>
        </authorList>
    </citation>
    <scope>IDENTIFICATION</scope>
</reference>
<reference evidence="6" key="3">
    <citation type="submission" date="2025-09" db="UniProtKB">
        <authorList>
            <consortium name="Ensembl"/>
        </authorList>
    </citation>
    <scope>IDENTIFICATION</scope>
</reference>
<dbReference type="Proteomes" id="UP000694556">
    <property type="component" value="Chromosome 13"/>
</dbReference>
<dbReference type="Ensembl" id="ENSCMMT00000003284.1">
    <property type="protein sequence ID" value="ENSCMMP00000002938.1"/>
    <property type="gene ID" value="ENSCMMG00000001903.1"/>
</dbReference>
<dbReference type="Pfam" id="PF13771">
    <property type="entry name" value="zf-HC5HC2H"/>
    <property type="match status" value="1"/>
</dbReference>
<evidence type="ECO:0000256" key="4">
    <source>
        <dbReference type="SAM" id="MobiDB-lite"/>
    </source>
</evidence>
<keyword evidence="1" id="KW-0479">Metal-binding</keyword>
<sequence length="182" mass="19722">HTLGPNRPLGTVPQGLLAPQRCSMTEPFSLSLPACMLCGRVDVDVNVCGQTYELDGLCVHLYCMIFANSLYQRGCITEGTAGILPEDIQLAIRQASEKQCFVCGERGATITCTVTGCERCFHLPCASEGECVTHYFGQFRDMPCVQAFSASSRCPTWGSKSQSGRYPSTLLSRHEGTSAVHS</sequence>
<dbReference type="PANTHER" id="PTHR12420">
    <property type="entry name" value="PHD FINGER PROTEIN"/>
    <property type="match status" value="1"/>
</dbReference>
<protein>
    <recommendedName>
        <fullName evidence="5">PHD-type domain-containing protein</fullName>
    </recommendedName>
</protein>
<evidence type="ECO:0000313" key="6">
    <source>
        <dbReference type="Ensembl" id="ENSCMMP00000002938.1"/>
    </source>
</evidence>
<keyword evidence="3" id="KW-0862">Zinc</keyword>
<evidence type="ECO:0000259" key="5">
    <source>
        <dbReference type="PROSITE" id="PS51805"/>
    </source>
</evidence>
<evidence type="ECO:0000256" key="2">
    <source>
        <dbReference type="ARBA" id="ARBA00022771"/>
    </source>
</evidence>
<dbReference type="GO" id="GO:0005634">
    <property type="term" value="C:nucleus"/>
    <property type="evidence" value="ECO:0007669"/>
    <property type="project" value="TreeGrafter"/>
</dbReference>
<feature type="compositionally biased region" description="Polar residues" evidence="4">
    <location>
        <begin position="154"/>
        <end position="171"/>
    </location>
</feature>
<evidence type="ECO:0000256" key="1">
    <source>
        <dbReference type="ARBA" id="ARBA00022723"/>
    </source>
</evidence>
<feature type="domain" description="PHD-type" evidence="5">
    <location>
        <begin position="32"/>
        <end position="148"/>
    </location>
</feature>
<keyword evidence="2" id="KW-0863">Zinc-finger</keyword>
<name>A0A8C3BB34_CAIMO</name>
<dbReference type="InterPro" id="IPR034732">
    <property type="entry name" value="EPHD"/>
</dbReference>
<organism evidence="6 7">
    <name type="scientific">Cairina moschata</name>
    <name type="common">Muscovy duck</name>
    <dbReference type="NCBI Taxonomy" id="8855"/>
    <lineage>
        <taxon>Eukaryota</taxon>
        <taxon>Metazoa</taxon>
        <taxon>Chordata</taxon>
        <taxon>Craniata</taxon>
        <taxon>Vertebrata</taxon>
        <taxon>Euteleostomi</taxon>
        <taxon>Archelosauria</taxon>
        <taxon>Archosauria</taxon>
        <taxon>Dinosauria</taxon>
        <taxon>Saurischia</taxon>
        <taxon>Theropoda</taxon>
        <taxon>Coelurosauria</taxon>
        <taxon>Aves</taxon>
        <taxon>Neognathae</taxon>
        <taxon>Galloanserae</taxon>
        <taxon>Anseriformes</taxon>
        <taxon>Anatidae</taxon>
        <taxon>Anatinae</taxon>
        <taxon>Cairina</taxon>
    </lineage>
</organism>
<dbReference type="PROSITE" id="PS51805">
    <property type="entry name" value="EPHD"/>
    <property type="match status" value="1"/>
</dbReference>
<dbReference type="GO" id="GO:0008270">
    <property type="term" value="F:zinc ion binding"/>
    <property type="evidence" value="ECO:0007669"/>
    <property type="project" value="UniProtKB-KW"/>
</dbReference>
<dbReference type="InterPro" id="IPR013083">
    <property type="entry name" value="Znf_RING/FYVE/PHD"/>
</dbReference>
<reference evidence="6" key="1">
    <citation type="submission" date="2018-09" db="EMBL/GenBank/DDBJ databases">
        <title>Common duck and Muscovy duck high density SNP chip.</title>
        <authorList>
            <person name="Vignal A."/>
            <person name="Thebault N."/>
            <person name="Warren W.C."/>
        </authorList>
    </citation>
    <scope>NUCLEOTIDE SEQUENCE [LARGE SCALE GENOMIC DNA]</scope>
</reference>
<accession>A0A8C3BB34</accession>
<dbReference type="InterPro" id="IPR051188">
    <property type="entry name" value="PHD-type_Zinc_Finger"/>
</dbReference>
<evidence type="ECO:0000313" key="7">
    <source>
        <dbReference type="Proteomes" id="UP000694556"/>
    </source>
</evidence>
<keyword evidence="7" id="KW-1185">Reference proteome</keyword>
<dbReference type="PANTHER" id="PTHR12420:SF47">
    <property type="entry name" value="PHD FINGER PROTEIN 7"/>
    <property type="match status" value="1"/>
</dbReference>